<dbReference type="Proteomes" id="UP000033860">
    <property type="component" value="Unassembled WGS sequence"/>
</dbReference>
<evidence type="ECO:0000313" key="4">
    <source>
        <dbReference type="Proteomes" id="UP000033860"/>
    </source>
</evidence>
<accession>A0A0G1U3F5</accession>
<comment type="similarity">
    <text evidence="1">Belongs to the polysaccharide synthase family.</text>
</comment>
<dbReference type="PATRIC" id="fig|1618371.3.peg.890"/>
<organism evidence="3 4">
    <name type="scientific">Candidatus Beckwithbacteria bacterium GW2011_GWB1_47_15</name>
    <dbReference type="NCBI Taxonomy" id="1618371"/>
    <lineage>
        <taxon>Bacteria</taxon>
        <taxon>Candidatus Beckwithiibacteriota</taxon>
    </lineage>
</organism>
<dbReference type="InterPro" id="IPR036291">
    <property type="entry name" value="NAD(P)-bd_dom_sf"/>
</dbReference>
<comment type="caution">
    <text evidence="3">The sequence shown here is derived from an EMBL/GenBank/DDBJ whole genome shotgun (WGS) entry which is preliminary data.</text>
</comment>
<protein>
    <submittedName>
        <fullName evidence="3">Polysaccharide biosynthesis protein CapD</fullName>
    </submittedName>
</protein>
<dbReference type="EMBL" id="LCNT01000006">
    <property type="protein sequence ID" value="KKU60888.1"/>
    <property type="molecule type" value="Genomic_DNA"/>
</dbReference>
<feature type="domain" description="Polysaccharide biosynthesis protein CapD-like" evidence="2">
    <location>
        <begin position="11"/>
        <end position="287"/>
    </location>
</feature>
<sequence>MKHKAIDNKSILVTGGVGSIGAVLVDQLINEFSPKQVRILDNNEAGLFEATRKYQKKSQMRFMLGDVRDKDRVTWALKGADTVFHAAALKHVALNEYSPFESVKTNVVGTQNLIEAALSNNIETFINISTDKAANPTSTMGASKLLAERLTSGADYFKGGGRTVFASVRFGNVLNSSGSVIPIFLDQIKNGGPVTITDKRMIRYFMSIKEAVKLILKAAEMARGGEVFILKMPALKILDLAQVLIEKVGKGKVKISAIGQKPGEKLFEKIVTRTEAEQTMELEDMYVLPLSIDYPNYPGMSGDVVKESYRYYRKLGGKSVPEEGVEPKKLLTKAEIVKLLVQDNLL</sequence>
<evidence type="ECO:0000313" key="3">
    <source>
        <dbReference type="EMBL" id="KKU60888.1"/>
    </source>
</evidence>
<dbReference type="PANTHER" id="PTHR43318:SF2">
    <property type="entry name" value="UDP-N-ACETYLGLUCOSAMINE 4,6-DEHYDRATASE (INVERTING)"/>
    <property type="match status" value="1"/>
</dbReference>
<dbReference type="Pfam" id="PF02719">
    <property type="entry name" value="Polysacc_synt_2"/>
    <property type="match status" value="1"/>
</dbReference>
<dbReference type="Gene3D" id="3.40.50.720">
    <property type="entry name" value="NAD(P)-binding Rossmann-like Domain"/>
    <property type="match status" value="1"/>
</dbReference>
<reference evidence="3 4" key="1">
    <citation type="journal article" date="2015" name="Nature">
        <title>rRNA introns, odd ribosomes, and small enigmatic genomes across a large radiation of phyla.</title>
        <authorList>
            <person name="Brown C.T."/>
            <person name="Hug L.A."/>
            <person name="Thomas B.C."/>
            <person name="Sharon I."/>
            <person name="Castelle C.J."/>
            <person name="Singh A."/>
            <person name="Wilkins M.J."/>
            <person name="Williams K.H."/>
            <person name="Banfield J.F."/>
        </authorList>
    </citation>
    <scope>NUCLEOTIDE SEQUENCE [LARGE SCALE GENOMIC DNA]</scope>
</reference>
<dbReference type="InterPro" id="IPR003869">
    <property type="entry name" value="Polysac_CapD-like"/>
</dbReference>
<dbReference type="InterPro" id="IPR051203">
    <property type="entry name" value="Polysaccharide_Synthase-Rel"/>
</dbReference>
<name>A0A0G1U3F5_9BACT</name>
<dbReference type="AlphaFoldDB" id="A0A0G1U3F5"/>
<dbReference type="PANTHER" id="PTHR43318">
    <property type="entry name" value="UDP-N-ACETYLGLUCOSAMINE 4,6-DEHYDRATASE"/>
    <property type="match status" value="1"/>
</dbReference>
<gene>
    <name evidence="3" type="ORF">UX85_C0006G0022</name>
</gene>
<evidence type="ECO:0000256" key="1">
    <source>
        <dbReference type="ARBA" id="ARBA00007430"/>
    </source>
</evidence>
<dbReference type="SUPFAM" id="SSF51735">
    <property type="entry name" value="NAD(P)-binding Rossmann-fold domains"/>
    <property type="match status" value="1"/>
</dbReference>
<proteinExistence type="inferred from homology"/>
<dbReference type="CDD" id="cd05237">
    <property type="entry name" value="UDP_invert_4-6DH_SDR_e"/>
    <property type="match status" value="1"/>
</dbReference>
<evidence type="ECO:0000259" key="2">
    <source>
        <dbReference type="Pfam" id="PF02719"/>
    </source>
</evidence>